<keyword evidence="1" id="KW-0723">Serine/threonine-protein kinase</keyword>
<dbReference type="InterPro" id="IPR051852">
    <property type="entry name" value="Alpha-type_PK"/>
</dbReference>
<feature type="region of interest" description="Disordered" evidence="6">
    <location>
        <begin position="1"/>
        <end position="20"/>
    </location>
</feature>
<evidence type="ECO:0000256" key="2">
    <source>
        <dbReference type="ARBA" id="ARBA00022679"/>
    </source>
</evidence>
<feature type="compositionally biased region" description="Polar residues" evidence="6">
    <location>
        <begin position="1"/>
        <end position="11"/>
    </location>
</feature>
<feature type="domain" description="Alpha-type protein kinase" evidence="7">
    <location>
        <begin position="135"/>
        <end position="347"/>
    </location>
</feature>
<dbReference type="GO" id="GO:0031037">
    <property type="term" value="P:myosin II filament disassembly"/>
    <property type="evidence" value="ECO:0007669"/>
    <property type="project" value="TreeGrafter"/>
</dbReference>
<feature type="region of interest" description="Disordered" evidence="6">
    <location>
        <begin position="54"/>
        <end position="125"/>
    </location>
</feature>
<evidence type="ECO:0000256" key="3">
    <source>
        <dbReference type="ARBA" id="ARBA00022741"/>
    </source>
</evidence>
<gene>
    <name evidence="8" type="ORF">LSP00402_LOCUS7173</name>
</gene>
<keyword evidence="5" id="KW-0067">ATP-binding</keyword>
<proteinExistence type="predicted"/>
<dbReference type="CDD" id="cd16968">
    <property type="entry name" value="Alpha_kinase_MHCK_like"/>
    <property type="match status" value="1"/>
</dbReference>
<dbReference type="AlphaFoldDB" id="A0A7S2X9I3"/>
<sequence>MSIIVSHQTFSGEEKDVQKSDDVWNRLNDLTKLSKLNIIPKQEYEVRKAQLVDELTGTKMKEKENKTAGQGERGPQEETDEPPAGSIPPLRNMTMHEQSVTAGSRTASKYVGEDDKDNPFPDFSQIPSQRAQMLRFNLQSGAFEKDPEIIEIKIDPRPFARGNLRLAHHMLGCLSKRDRRTKTLRRYVAKISIDPFEDPKSYLDDVATQCSAREYAKMYNRYNPPKKVRFVEAFIISLIDRPMAPLCAVEQYIDGTYKKHNNNWGFINNKHERNTPHAFSHFTFEASEHQLLICDIQGVGDIYTDPQIHSIDGRGFGKGNMGTRGFRKFFSTHRCNAICKFLKLPLINPKDNQNKEGITVPQKALMEDDQVENVKLGFSGSIQTLPPLPAFKNFKKTKKSGGGGGGVKEPLLSSSTKEGDWCCRCALL</sequence>
<keyword evidence="3" id="KW-0547">Nucleotide-binding</keyword>
<dbReference type="EMBL" id="HBHP01011542">
    <property type="protein sequence ID" value="CAD9758408.1"/>
    <property type="molecule type" value="Transcribed_RNA"/>
</dbReference>
<organism evidence="8">
    <name type="scientific">Lotharella oceanica</name>
    <dbReference type="NCBI Taxonomy" id="641309"/>
    <lineage>
        <taxon>Eukaryota</taxon>
        <taxon>Sar</taxon>
        <taxon>Rhizaria</taxon>
        <taxon>Cercozoa</taxon>
        <taxon>Chlorarachniophyceae</taxon>
        <taxon>Lotharella</taxon>
    </lineage>
</organism>
<dbReference type="GO" id="GO:0005524">
    <property type="term" value="F:ATP binding"/>
    <property type="evidence" value="ECO:0007669"/>
    <property type="project" value="UniProtKB-KW"/>
</dbReference>
<dbReference type="Gene3D" id="3.20.200.10">
    <property type="entry name" value="MHCK/EF2 kinase"/>
    <property type="match status" value="1"/>
</dbReference>
<dbReference type="InterPro" id="IPR004166">
    <property type="entry name" value="a-kinase_dom"/>
</dbReference>
<protein>
    <recommendedName>
        <fullName evidence="7">Alpha-type protein kinase domain-containing protein</fullName>
    </recommendedName>
</protein>
<accession>A0A7S2X9I3</accession>
<dbReference type="PANTHER" id="PTHR45992:SF2">
    <property type="entry name" value="EUKARYOTIC ELONGATION FACTOR 2 KINASE"/>
    <property type="match status" value="1"/>
</dbReference>
<evidence type="ECO:0000256" key="5">
    <source>
        <dbReference type="ARBA" id="ARBA00022840"/>
    </source>
</evidence>
<keyword evidence="2" id="KW-0808">Transferase</keyword>
<evidence type="ECO:0000256" key="6">
    <source>
        <dbReference type="SAM" id="MobiDB-lite"/>
    </source>
</evidence>
<dbReference type="InterPro" id="IPR011009">
    <property type="entry name" value="Kinase-like_dom_sf"/>
</dbReference>
<dbReference type="PANTHER" id="PTHR45992">
    <property type="entry name" value="EUKARYOTIC ELONGATION FACTOR 2 KINASE-RELATED"/>
    <property type="match status" value="1"/>
</dbReference>
<name>A0A7S2X9I3_9EUKA</name>
<keyword evidence="4" id="KW-0418">Kinase</keyword>
<dbReference type="Pfam" id="PF02816">
    <property type="entry name" value="Alpha_kinase"/>
    <property type="match status" value="1"/>
</dbReference>
<dbReference type="SMART" id="SM00811">
    <property type="entry name" value="Alpha_kinase"/>
    <property type="match status" value="1"/>
</dbReference>
<dbReference type="SUPFAM" id="SSF56112">
    <property type="entry name" value="Protein kinase-like (PK-like)"/>
    <property type="match status" value="1"/>
</dbReference>
<dbReference type="FunFam" id="3.20.200.10:FF:000002">
    <property type="entry name" value="Eukaryotic elongation factor 2 kinase"/>
    <property type="match status" value="1"/>
</dbReference>
<evidence type="ECO:0000256" key="1">
    <source>
        <dbReference type="ARBA" id="ARBA00022527"/>
    </source>
</evidence>
<evidence type="ECO:0000313" key="8">
    <source>
        <dbReference type="EMBL" id="CAD9758408.1"/>
    </source>
</evidence>
<reference evidence="8" key="1">
    <citation type="submission" date="2021-01" db="EMBL/GenBank/DDBJ databases">
        <authorList>
            <person name="Corre E."/>
            <person name="Pelletier E."/>
            <person name="Niang G."/>
            <person name="Scheremetjew M."/>
            <person name="Finn R."/>
            <person name="Kale V."/>
            <person name="Holt S."/>
            <person name="Cochrane G."/>
            <person name="Meng A."/>
            <person name="Brown T."/>
            <person name="Cohen L."/>
        </authorList>
    </citation>
    <scope>NUCLEOTIDE SEQUENCE</scope>
    <source>
        <strain evidence="8">CCMP622</strain>
    </source>
</reference>
<dbReference type="PROSITE" id="PS51158">
    <property type="entry name" value="ALPHA_KINASE"/>
    <property type="match status" value="1"/>
</dbReference>
<feature type="compositionally biased region" description="Polar residues" evidence="6">
    <location>
        <begin position="95"/>
        <end position="107"/>
    </location>
</feature>
<dbReference type="Gene3D" id="3.30.200.20">
    <property type="entry name" value="Phosphorylase Kinase, domain 1"/>
    <property type="match status" value="1"/>
</dbReference>
<evidence type="ECO:0000259" key="7">
    <source>
        <dbReference type="PROSITE" id="PS51158"/>
    </source>
</evidence>
<dbReference type="GO" id="GO:0004674">
    <property type="term" value="F:protein serine/threonine kinase activity"/>
    <property type="evidence" value="ECO:0007669"/>
    <property type="project" value="UniProtKB-KW"/>
</dbReference>
<evidence type="ECO:0000256" key="4">
    <source>
        <dbReference type="ARBA" id="ARBA00022777"/>
    </source>
</evidence>
<dbReference type="GO" id="GO:1903013">
    <property type="term" value="P:response to differentiation-inducing factor 1"/>
    <property type="evidence" value="ECO:0007669"/>
    <property type="project" value="TreeGrafter"/>
</dbReference>